<dbReference type="AlphaFoldDB" id="A0A1A8EE39"/>
<reference evidence="1" key="2">
    <citation type="submission" date="2016-06" db="EMBL/GenBank/DDBJ databases">
        <title>The genome of a short-lived fish provides insights into sex chromosome evolution and the genetic control of aging.</title>
        <authorList>
            <person name="Reichwald K."/>
            <person name="Felder M."/>
            <person name="Petzold A."/>
            <person name="Koch P."/>
            <person name="Groth M."/>
            <person name="Platzer M."/>
        </authorList>
    </citation>
    <scope>NUCLEOTIDE SEQUENCE</scope>
    <source>
        <tissue evidence="1">Brain</tissue>
    </source>
</reference>
<name>A0A1A8EE39_NOTKA</name>
<protein>
    <submittedName>
        <fullName evidence="1">Uncharacterized protein</fullName>
    </submittedName>
</protein>
<accession>A0A1A8EE39</accession>
<organism evidence="1">
    <name type="scientific">Nothobranchius kadleci</name>
    <name type="common">African annual killifish</name>
    <dbReference type="NCBI Taxonomy" id="1051664"/>
    <lineage>
        <taxon>Eukaryota</taxon>
        <taxon>Metazoa</taxon>
        <taxon>Chordata</taxon>
        <taxon>Craniata</taxon>
        <taxon>Vertebrata</taxon>
        <taxon>Euteleostomi</taxon>
        <taxon>Actinopterygii</taxon>
        <taxon>Neopterygii</taxon>
        <taxon>Teleostei</taxon>
        <taxon>Neoteleostei</taxon>
        <taxon>Acanthomorphata</taxon>
        <taxon>Ovalentaria</taxon>
        <taxon>Atherinomorphae</taxon>
        <taxon>Cyprinodontiformes</taxon>
        <taxon>Nothobranchiidae</taxon>
        <taxon>Nothobranchius</taxon>
    </lineage>
</organism>
<feature type="non-terminal residue" evidence="1">
    <location>
        <position position="89"/>
    </location>
</feature>
<gene>
    <name evidence="1" type="primary">CU459095.1</name>
</gene>
<feature type="non-terminal residue" evidence="1">
    <location>
        <position position="1"/>
    </location>
</feature>
<sequence>LRVDRALNRIIETLFLSVPSCHDSQSFTLLCLCCLLINPSATSFISPVPVISSLHTPAPPAIYSPASHQFPARLLNATASRCSSLLIVT</sequence>
<proteinExistence type="predicted"/>
<evidence type="ECO:0000313" key="1">
    <source>
        <dbReference type="EMBL" id="SBQ43349.1"/>
    </source>
</evidence>
<reference evidence="1" key="1">
    <citation type="submission" date="2016-05" db="EMBL/GenBank/DDBJ databases">
        <authorList>
            <person name="Lavstsen T."/>
            <person name="Jespersen J.S."/>
        </authorList>
    </citation>
    <scope>NUCLEOTIDE SEQUENCE</scope>
    <source>
        <tissue evidence="1">Brain</tissue>
    </source>
</reference>
<dbReference type="EMBL" id="HAEA01014869">
    <property type="protein sequence ID" value="SBQ43349.1"/>
    <property type="molecule type" value="Transcribed_RNA"/>
</dbReference>